<comment type="caution">
    <text evidence="2">The sequence shown here is derived from an EMBL/GenBank/DDBJ whole genome shotgun (WGS) entry which is preliminary data.</text>
</comment>
<keyword evidence="3" id="KW-1185">Reference proteome</keyword>
<dbReference type="RefSeq" id="XP_041185753.1">
    <property type="nucleotide sequence ID" value="XM_041337339.1"/>
</dbReference>
<dbReference type="EMBL" id="JABBWG010000137">
    <property type="protein sequence ID" value="KAG1799603.1"/>
    <property type="molecule type" value="Genomic_DNA"/>
</dbReference>
<dbReference type="GeneID" id="64631355"/>
<dbReference type="Proteomes" id="UP000807769">
    <property type="component" value="Unassembled WGS sequence"/>
</dbReference>
<dbReference type="AlphaFoldDB" id="A0A9P7J2I6"/>
<feature type="region of interest" description="Disordered" evidence="1">
    <location>
        <begin position="1"/>
        <end position="61"/>
    </location>
</feature>
<sequence>MDWTAFGDGIGAHRPSAAGNRYDQPDLVQQDQRQNLRAEEPSPDSTDEKSLELPQADETSP</sequence>
<gene>
    <name evidence="2" type="ORF">BJ212DRAFT_1401724</name>
</gene>
<accession>A0A9P7J2I6</accession>
<protein>
    <submittedName>
        <fullName evidence="2">Uncharacterized protein</fullName>
    </submittedName>
</protein>
<organism evidence="2 3">
    <name type="scientific">Suillus subaureus</name>
    <dbReference type="NCBI Taxonomy" id="48587"/>
    <lineage>
        <taxon>Eukaryota</taxon>
        <taxon>Fungi</taxon>
        <taxon>Dikarya</taxon>
        <taxon>Basidiomycota</taxon>
        <taxon>Agaricomycotina</taxon>
        <taxon>Agaricomycetes</taxon>
        <taxon>Agaricomycetidae</taxon>
        <taxon>Boletales</taxon>
        <taxon>Suillineae</taxon>
        <taxon>Suillaceae</taxon>
        <taxon>Suillus</taxon>
    </lineage>
</organism>
<reference evidence="2" key="1">
    <citation type="journal article" date="2020" name="New Phytol.">
        <title>Comparative genomics reveals dynamic genome evolution in host specialist ectomycorrhizal fungi.</title>
        <authorList>
            <person name="Lofgren L.A."/>
            <person name="Nguyen N.H."/>
            <person name="Vilgalys R."/>
            <person name="Ruytinx J."/>
            <person name="Liao H.L."/>
            <person name="Branco S."/>
            <person name="Kuo A."/>
            <person name="LaButti K."/>
            <person name="Lipzen A."/>
            <person name="Andreopoulos W."/>
            <person name="Pangilinan J."/>
            <person name="Riley R."/>
            <person name="Hundley H."/>
            <person name="Na H."/>
            <person name="Barry K."/>
            <person name="Grigoriev I.V."/>
            <person name="Stajich J.E."/>
            <person name="Kennedy P.G."/>
        </authorList>
    </citation>
    <scope>NUCLEOTIDE SEQUENCE</scope>
    <source>
        <strain evidence="2">MN1</strain>
    </source>
</reference>
<evidence type="ECO:0000313" key="3">
    <source>
        <dbReference type="Proteomes" id="UP000807769"/>
    </source>
</evidence>
<feature type="compositionally biased region" description="Basic and acidic residues" evidence="1">
    <location>
        <begin position="34"/>
        <end position="51"/>
    </location>
</feature>
<name>A0A9P7J2I6_9AGAM</name>
<evidence type="ECO:0000313" key="2">
    <source>
        <dbReference type="EMBL" id="KAG1799603.1"/>
    </source>
</evidence>
<proteinExistence type="predicted"/>
<evidence type="ECO:0000256" key="1">
    <source>
        <dbReference type="SAM" id="MobiDB-lite"/>
    </source>
</evidence>